<comment type="similarity">
    <text evidence="8">Belongs to the binding-protein-dependent transport system permease family. LivHM subfamily.</text>
</comment>
<protein>
    <submittedName>
        <fullName evidence="10">Branched-chain amino acid ABC transporter permease</fullName>
    </submittedName>
</protein>
<dbReference type="Pfam" id="PF02653">
    <property type="entry name" value="BPD_transp_2"/>
    <property type="match status" value="1"/>
</dbReference>
<evidence type="ECO:0000256" key="2">
    <source>
        <dbReference type="ARBA" id="ARBA00022448"/>
    </source>
</evidence>
<reference evidence="10" key="1">
    <citation type="submission" date="2022-04" db="EMBL/GenBank/DDBJ databases">
        <title>Desulfatitalea alkaliphila sp. nov., a novel anaerobic sulfate-reducing bacterium isolated from terrestrial mud volcano, Taman Peninsula, Russia.</title>
        <authorList>
            <person name="Khomyakova M.A."/>
            <person name="Merkel A.Y."/>
            <person name="Slobodkin A.I."/>
        </authorList>
    </citation>
    <scope>NUCLEOTIDE SEQUENCE</scope>
    <source>
        <strain evidence="10">M08but</strain>
    </source>
</reference>
<dbReference type="GO" id="GO:0022857">
    <property type="term" value="F:transmembrane transporter activity"/>
    <property type="evidence" value="ECO:0007669"/>
    <property type="project" value="InterPro"/>
</dbReference>
<feature type="transmembrane region" description="Helical" evidence="9">
    <location>
        <begin position="40"/>
        <end position="62"/>
    </location>
</feature>
<evidence type="ECO:0000256" key="1">
    <source>
        <dbReference type="ARBA" id="ARBA00004651"/>
    </source>
</evidence>
<evidence type="ECO:0000313" key="10">
    <source>
        <dbReference type="EMBL" id="MCJ8499223.1"/>
    </source>
</evidence>
<proteinExistence type="inferred from homology"/>
<dbReference type="InterPro" id="IPR001851">
    <property type="entry name" value="ABC_transp_permease"/>
</dbReference>
<evidence type="ECO:0000256" key="7">
    <source>
        <dbReference type="ARBA" id="ARBA00023136"/>
    </source>
</evidence>
<name>A0AA41R4M7_9BACT</name>
<feature type="transmembrane region" description="Helical" evidence="9">
    <location>
        <begin position="141"/>
        <end position="158"/>
    </location>
</feature>
<keyword evidence="3" id="KW-1003">Cell membrane</keyword>
<feature type="transmembrane region" description="Helical" evidence="9">
    <location>
        <begin position="93"/>
        <end position="114"/>
    </location>
</feature>
<feature type="transmembrane region" description="Helical" evidence="9">
    <location>
        <begin position="187"/>
        <end position="212"/>
    </location>
</feature>
<dbReference type="AlphaFoldDB" id="A0AA41R4M7"/>
<dbReference type="InterPro" id="IPR052157">
    <property type="entry name" value="BCAA_transport_permease"/>
</dbReference>
<keyword evidence="4 9" id="KW-0812">Transmembrane</keyword>
<keyword evidence="5" id="KW-0029">Amino-acid transport</keyword>
<feature type="transmembrane region" description="Helical" evidence="9">
    <location>
        <begin position="224"/>
        <end position="244"/>
    </location>
</feature>
<comment type="subcellular location">
    <subcellularLocation>
        <location evidence="1">Cell membrane</location>
        <topology evidence="1">Multi-pass membrane protein</topology>
    </subcellularLocation>
</comment>
<dbReference type="EMBL" id="JALJRB010000001">
    <property type="protein sequence ID" value="MCJ8499223.1"/>
    <property type="molecule type" value="Genomic_DNA"/>
</dbReference>
<sequence>MELFLQQIFNGVMLGSTYALVALGLTLVFGILQVPNFAHGHMYMLGAYVCFFLMTVAGFAYWPALAAAALLLAVAGGLLELLVFRPLRNGPHLNAFIAALGALMILENVVTLLWGPRAYRIPNPYPGFLDVYGVMMTPQRLLVIAAAIVLIVLLQLFIKKTKWGGTIEAVAQNSEGARLVGINADRVATMTFAIATALAAVAACLVAPIFLIAPGMGTMVGMKAFVIVILGGLGSIPGAILGGYLLGLIEALGGGYLSAAYKDVYGFGALVLILAIKPTGLFGKEIQDR</sequence>
<evidence type="ECO:0000256" key="4">
    <source>
        <dbReference type="ARBA" id="ARBA00022692"/>
    </source>
</evidence>
<evidence type="ECO:0000256" key="8">
    <source>
        <dbReference type="ARBA" id="ARBA00037998"/>
    </source>
</evidence>
<keyword evidence="2" id="KW-0813">Transport</keyword>
<comment type="caution">
    <text evidence="10">The sequence shown here is derived from an EMBL/GenBank/DDBJ whole genome shotgun (WGS) entry which is preliminary data.</text>
</comment>
<dbReference type="CDD" id="cd06582">
    <property type="entry name" value="TM_PBP1_LivH_like"/>
    <property type="match status" value="1"/>
</dbReference>
<evidence type="ECO:0000256" key="5">
    <source>
        <dbReference type="ARBA" id="ARBA00022970"/>
    </source>
</evidence>
<accession>A0AA41R4M7</accession>
<keyword evidence="6 9" id="KW-1133">Transmembrane helix</keyword>
<dbReference type="GO" id="GO:0006865">
    <property type="term" value="P:amino acid transport"/>
    <property type="evidence" value="ECO:0007669"/>
    <property type="project" value="UniProtKB-KW"/>
</dbReference>
<dbReference type="PANTHER" id="PTHR11795:SF452">
    <property type="entry name" value="ABC TRANSPORTER PERMEASE PROTEIN"/>
    <property type="match status" value="1"/>
</dbReference>
<keyword evidence="7 9" id="KW-0472">Membrane</keyword>
<evidence type="ECO:0000313" key="11">
    <source>
        <dbReference type="Proteomes" id="UP001165427"/>
    </source>
</evidence>
<evidence type="ECO:0000256" key="9">
    <source>
        <dbReference type="SAM" id="Phobius"/>
    </source>
</evidence>
<dbReference type="PANTHER" id="PTHR11795">
    <property type="entry name" value="BRANCHED-CHAIN AMINO ACID TRANSPORT SYSTEM PERMEASE PROTEIN LIVH"/>
    <property type="match status" value="1"/>
</dbReference>
<feature type="transmembrane region" description="Helical" evidence="9">
    <location>
        <begin position="264"/>
        <end position="283"/>
    </location>
</feature>
<dbReference type="Proteomes" id="UP001165427">
    <property type="component" value="Unassembled WGS sequence"/>
</dbReference>
<dbReference type="RefSeq" id="WP_246902376.1">
    <property type="nucleotide sequence ID" value="NZ_JALJRB010000001.1"/>
</dbReference>
<evidence type="ECO:0000256" key="3">
    <source>
        <dbReference type="ARBA" id="ARBA00022475"/>
    </source>
</evidence>
<keyword evidence="11" id="KW-1185">Reference proteome</keyword>
<organism evidence="10 11">
    <name type="scientific">Desulfatitalea alkaliphila</name>
    <dbReference type="NCBI Taxonomy" id="2929485"/>
    <lineage>
        <taxon>Bacteria</taxon>
        <taxon>Pseudomonadati</taxon>
        <taxon>Thermodesulfobacteriota</taxon>
        <taxon>Desulfobacteria</taxon>
        <taxon>Desulfobacterales</taxon>
        <taxon>Desulfosarcinaceae</taxon>
        <taxon>Desulfatitalea</taxon>
    </lineage>
</organism>
<gene>
    <name evidence="10" type="ORF">MRX98_01440</name>
</gene>
<feature type="transmembrane region" description="Helical" evidence="9">
    <location>
        <begin position="12"/>
        <end position="34"/>
    </location>
</feature>
<dbReference type="GO" id="GO:0005886">
    <property type="term" value="C:plasma membrane"/>
    <property type="evidence" value="ECO:0007669"/>
    <property type="project" value="UniProtKB-SubCell"/>
</dbReference>
<evidence type="ECO:0000256" key="6">
    <source>
        <dbReference type="ARBA" id="ARBA00022989"/>
    </source>
</evidence>